<dbReference type="RefSeq" id="XP_007769359.1">
    <property type="nucleotide sequence ID" value="XM_007771169.1"/>
</dbReference>
<evidence type="ECO:0000313" key="3">
    <source>
        <dbReference type="Proteomes" id="UP000053558"/>
    </source>
</evidence>
<dbReference type="Proteomes" id="UP000053558">
    <property type="component" value="Unassembled WGS sequence"/>
</dbReference>
<sequence>MHSHPSFAKLALYRDQRRAAKAARSLDSTRPSGVSKLNRIGKLFRPRKHVSHSLFRSIHERDPTPHRPRSVNLRSSSSSRSSSNMLSEDEVLRQNLASRRYQADQPPQDRFGWFRTSPQPLDVHVRRPPADTIFSPSRSEPRNLRSLATAAHESMVEVPPLWSFPYSPSAFCLRHYSDWDVTDELGRSLGRLTIRNPDCEDEQRDDCELLQSPEAYDMSCDSPADALAEARRKLGMSCDQAAISTMHSGSRTDTGDTSSFRLSDLMPSRESIGMSCVDATISTVWTEPVPDNVAQPTSRFSETPEGSPMAISPPRITITSTNASSEKPYQPPPIAPSVPVPAAAPSQRRHLGELTNQNPAVLEMRKRKGGAKPKSSANLRARVLKKSADDPFTIGTATTTALVSTKSLPSVKFAFASPPPVPRPGHGAHAYLTTRYPHTPETPTPRMFSAGHGKSTTTMTLRKRAVSDSKSAKTVQAETRAEGGKHKTAALLARPFVLPPFRDFPHANRGV</sequence>
<feature type="region of interest" description="Disordered" evidence="1">
    <location>
        <begin position="54"/>
        <end position="88"/>
    </location>
</feature>
<feature type="compositionally biased region" description="Polar residues" evidence="1">
    <location>
        <begin position="317"/>
        <end position="327"/>
    </location>
</feature>
<feature type="compositionally biased region" description="Low complexity" evidence="1">
    <location>
        <begin position="74"/>
        <end position="83"/>
    </location>
</feature>
<accession>A0A5M3MMR8</accession>
<dbReference type="EMBL" id="JH711579">
    <property type="protein sequence ID" value="EIW80403.1"/>
    <property type="molecule type" value="Genomic_DNA"/>
</dbReference>
<evidence type="ECO:0000256" key="1">
    <source>
        <dbReference type="SAM" id="MobiDB-lite"/>
    </source>
</evidence>
<reference evidence="3" key="1">
    <citation type="journal article" date="2012" name="Science">
        <title>The Paleozoic origin of enzymatic lignin decomposition reconstructed from 31 fungal genomes.</title>
        <authorList>
            <person name="Floudas D."/>
            <person name="Binder M."/>
            <person name="Riley R."/>
            <person name="Barry K."/>
            <person name="Blanchette R.A."/>
            <person name="Henrissat B."/>
            <person name="Martinez A.T."/>
            <person name="Otillar R."/>
            <person name="Spatafora J.W."/>
            <person name="Yadav J.S."/>
            <person name="Aerts A."/>
            <person name="Benoit I."/>
            <person name="Boyd A."/>
            <person name="Carlson A."/>
            <person name="Copeland A."/>
            <person name="Coutinho P.M."/>
            <person name="de Vries R.P."/>
            <person name="Ferreira P."/>
            <person name="Findley K."/>
            <person name="Foster B."/>
            <person name="Gaskell J."/>
            <person name="Glotzer D."/>
            <person name="Gorecki P."/>
            <person name="Heitman J."/>
            <person name="Hesse C."/>
            <person name="Hori C."/>
            <person name="Igarashi K."/>
            <person name="Jurgens J.A."/>
            <person name="Kallen N."/>
            <person name="Kersten P."/>
            <person name="Kohler A."/>
            <person name="Kuees U."/>
            <person name="Kumar T.K.A."/>
            <person name="Kuo A."/>
            <person name="LaButti K."/>
            <person name="Larrondo L.F."/>
            <person name="Lindquist E."/>
            <person name="Ling A."/>
            <person name="Lombard V."/>
            <person name="Lucas S."/>
            <person name="Lundell T."/>
            <person name="Martin R."/>
            <person name="McLaughlin D.J."/>
            <person name="Morgenstern I."/>
            <person name="Morin E."/>
            <person name="Murat C."/>
            <person name="Nagy L.G."/>
            <person name="Nolan M."/>
            <person name="Ohm R.A."/>
            <person name="Patyshakuliyeva A."/>
            <person name="Rokas A."/>
            <person name="Ruiz-Duenas F.J."/>
            <person name="Sabat G."/>
            <person name="Salamov A."/>
            <person name="Samejima M."/>
            <person name="Schmutz J."/>
            <person name="Slot J.C."/>
            <person name="St John F."/>
            <person name="Stenlid J."/>
            <person name="Sun H."/>
            <person name="Sun S."/>
            <person name="Syed K."/>
            <person name="Tsang A."/>
            <person name="Wiebenga A."/>
            <person name="Young D."/>
            <person name="Pisabarro A."/>
            <person name="Eastwood D.C."/>
            <person name="Martin F."/>
            <person name="Cullen D."/>
            <person name="Grigoriev I.V."/>
            <person name="Hibbett D.S."/>
        </authorList>
    </citation>
    <scope>NUCLEOTIDE SEQUENCE [LARGE SCALE GENOMIC DNA]</scope>
    <source>
        <strain evidence="3">RWD-64-598 SS2</strain>
    </source>
</reference>
<feature type="region of interest" description="Disordered" evidence="1">
    <location>
        <begin position="22"/>
        <end position="41"/>
    </location>
</feature>
<dbReference type="GeneID" id="19205426"/>
<keyword evidence="3" id="KW-1185">Reference proteome</keyword>
<proteinExistence type="predicted"/>
<organism evidence="2 3">
    <name type="scientific">Coniophora puteana (strain RWD-64-598)</name>
    <name type="common">Brown rot fungus</name>
    <dbReference type="NCBI Taxonomy" id="741705"/>
    <lineage>
        <taxon>Eukaryota</taxon>
        <taxon>Fungi</taxon>
        <taxon>Dikarya</taxon>
        <taxon>Basidiomycota</taxon>
        <taxon>Agaricomycotina</taxon>
        <taxon>Agaricomycetes</taxon>
        <taxon>Agaricomycetidae</taxon>
        <taxon>Boletales</taxon>
        <taxon>Coniophorineae</taxon>
        <taxon>Coniophoraceae</taxon>
        <taxon>Coniophora</taxon>
    </lineage>
</organism>
<comment type="caution">
    <text evidence="2">The sequence shown here is derived from an EMBL/GenBank/DDBJ whole genome shotgun (WGS) entry which is preliminary data.</text>
</comment>
<feature type="compositionally biased region" description="Pro residues" evidence="1">
    <location>
        <begin position="329"/>
        <end position="339"/>
    </location>
</feature>
<feature type="region of interest" description="Disordered" evidence="1">
    <location>
        <begin position="293"/>
        <end position="360"/>
    </location>
</feature>
<evidence type="ECO:0000313" key="2">
    <source>
        <dbReference type="EMBL" id="EIW80403.1"/>
    </source>
</evidence>
<gene>
    <name evidence="2" type="ORF">CONPUDRAFT_165932</name>
</gene>
<name>A0A5M3MMR8_CONPW</name>
<dbReference type="AlphaFoldDB" id="A0A5M3MMR8"/>
<protein>
    <submittedName>
        <fullName evidence="2">Uncharacterized protein</fullName>
    </submittedName>
</protein>
<dbReference type="KEGG" id="cput:CONPUDRAFT_165932"/>